<evidence type="ECO:0000256" key="2">
    <source>
        <dbReference type="ARBA" id="ARBA00022692"/>
    </source>
</evidence>
<reference evidence="8" key="1">
    <citation type="submission" date="2025-08" db="UniProtKB">
        <authorList>
            <consortium name="RefSeq"/>
        </authorList>
    </citation>
    <scope>IDENTIFICATION</scope>
    <source>
        <tissue evidence="8">Whole organism</tissue>
    </source>
</reference>
<feature type="transmembrane region" description="Helical" evidence="5">
    <location>
        <begin position="325"/>
        <end position="345"/>
    </location>
</feature>
<organism evidence="7 8">
    <name type="scientific">Frankliniella occidentalis</name>
    <name type="common">Western flower thrips</name>
    <name type="synonym">Euthrips occidentalis</name>
    <dbReference type="NCBI Taxonomy" id="133901"/>
    <lineage>
        <taxon>Eukaryota</taxon>
        <taxon>Metazoa</taxon>
        <taxon>Ecdysozoa</taxon>
        <taxon>Arthropoda</taxon>
        <taxon>Hexapoda</taxon>
        <taxon>Insecta</taxon>
        <taxon>Pterygota</taxon>
        <taxon>Neoptera</taxon>
        <taxon>Paraneoptera</taxon>
        <taxon>Thysanoptera</taxon>
        <taxon>Terebrantia</taxon>
        <taxon>Thripoidea</taxon>
        <taxon>Thripidae</taxon>
        <taxon>Frankliniella</taxon>
    </lineage>
</organism>
<dbReference type="InterPro" id="IPR033308">
    <property type="entry name" value="PGAP5/Cdc1/Ted1"/>
</dbReference>
<dbReference type="CTD" id="36285"/>
<dbReference type="OrthoDB" id="5977743at2759"/>
<accession>A0A6J1TLJ4</accession>
<evidence type="ECO:0000256" key="1">
    <source>
        <dbReference type="ARBA" id="ARBA00004141"/>
    </source>
</evidence>
<feature type="domain" description="Calcineurin-like phosphoesterase" evidence="6">
    <location>
        <begin position="51"/>
        <end position="233"/>
    </location>
</feature>
<proteinExistence type="predicted"/>
<dbReference type="GO" id="GO:0016020">
    <property type="term" value="C:membrane"/>
    <property type="evidence" value="ECO:0007669"/>
    <property type="project" value="UniProtKB-SubCell"/>
</dbReference>
<dbReference type="GO" id="GO:0006506">
    <property type="term" value="P:GPI anchor biosynthetic process"/>
    <property type="evidence" value="ECO:0007669"/>
    <property type="project" value="InterPro"/>
</dbReference>
<keyword evidence="2 5" id="KW-0812">Transmembrane</keyword>
<evidence type="ECO:0000256" key="3">
    <source>
        <dbReference type="ARBA" id="ARBA00022989"/>
    </source>
</evidence>
<dbReference type="Pfam" id="PF00149">
    <property type="entry name" value="Metallophos"/>
    <property type="match status" value="1"/>
</dbReference>
<keyword evidence="4 5" id="KW-0472">Membrane</keyword>
<dbReference type="PANTHER" id="PTHR13315">
    <property type="entry name" value="METALLO PHOSPHOESTERASE RELATED"/>
    <property type="match status" value="1"/>
</dbReference>
<evidence type="ECO:0000256" key="4">
    <source>
        <dbReference type="ARBA" id="ARBA00023136"/>
    </source>
</evidence>
<comment type="subcellular location">
    <subcellularLocation>
        <location evidence="1">Membrane</location>
        <topology evidence="1">Multi-pass membrane protein</topology>
    </subcellularLocation>
</comment>
<evidence type="ECO:0000313" key="7">
    <source>
        <dbReference type="Proteomes" id="UP000504606"/>
    </source>
</evidence>
<evidence type="ECO:0000259" key="6">
    <source>
        <dbReference type="Pfam" id="PF00149"/>
    </source>
</evidence>
<name>A0A6J1TLJ4_FRAOC</name>
<dbReference type="Proteomes" id="UP000504606">
    <property type="component" value="Unplaced"/>
</dbReference>
<evidence type="ECO:0000256" key="5">
    <source>
        <dbReference type="SAM" id="Phobius"/>
    </source>
</evidence>
<gene>
    <name evidence="8" type="primary">LOC113217795</name>
</gene>
<keyword evidence="3 5" id="KW-1133">Transmembrane helix</keyword>
<dbReference type="RefSeq" id="XP_026293637.1">
    <property type="nucleotide sequence ID" value="XM_026437852.2"/>
</dbReference>
<dbReference type="GO" id="GO:0016787">
    <property type="term" value="F:hydrolase activity"/>
    <property type="evidence" value="ECO:0007669"/>
    <property type="project" value="InterPro"/>
</dbReference>
<dbReference type="AlphaFoldDB" id="A0A6J1TLJ4"/>
<dbReference type="PANTHER" id="PTHR13315:SF4">
    <property type="entry name" value="METALLOPHOSPHOESTERASE, ISOFORM E"/>
    <property type="match status" value="1"/>
</dbReference>
<dbReference type="GeneID" id="113217795"/>
<dbReference type="InterPro" id="IPR004843">
    <property type="entry name" value="Calcineurin-like_PHP"/>
</dbReference>
<dbReference type="Gene3D" id="3.60.21.10">
    <property type="match status" value="1"/>
</dbReference>
<keyword evidence="7" id="KW-1185">Reference proteome</keyword>
<dbReference type="GO" id="GO:0005783">
    <property type="term" value="C:endoplasmic reticulum"/>
    <property type="evidence" value="ECO:0007669"/>
    <property type="project" value="TreeGrafter"/>
</dbReference>
<dbReference type="SUPFAM" id="SSF56300">
    <property type="entry name" value="Metallo-dependent phosphatases"/>
    <property type="match status" value="1"/>
</dbReference>
<protein>
    <submittedName>
        <fullName evidence="8">Uncharacterized protein LOC113217795</fullName>
    </submittedName>
</protein>
<evidence type="ECO:0000313" key="8">
    <source>
        <dbReference type="RefSeq" id="XP_026293637.1"/>
    </source>
</evidence>
<dbReference type="KEGG" id="foc:113217795"/>
<dbReference type="InterPro" id="IPR029052">
    <property type="entry name" value="Metallo-depent_PP-like"/>
</dbReference>
<sequence length="358" mass="41400">MALRYKTWKWRRTATIISIFLLVFGIEFLSHFFQAWTWERLSCPSGSSCKRLLFVADPQILGEHDEPNWITIWDNDRYLRRTFSLATSHVQPDAVVYLGDLMDEGNRADDFEFERYVKRFFNIFPLNPKIETLFLPGDNDIGGENGDPILPSIVQRFRQIFHKKTELVVGLCHIIKINPVLESISQLSSNQLSSDKSIRIAVSHFPLMGMSTPFTEKILRNFQPHLIFSAHSHLSRLRGPSMKSPSALLGRLGPVQFDCLNRTKEHDHDGGWKSIADVHEIEVPTCSYRMGVADMGFGFALIDETRREFQYVVLWLPSRLKHLKLYMVAGIVFMLFTLWWCLCGYGKSHKYNSINHQS</sequence>